<dbReference type="SUPFAM" id="SSF57783">
    <property type="entry name" value="Zinc beta-ribbon"/>
    <property type="match status" value="1"/>
</dbReference>
<sequence>MCGSLLPASKGTVKGILRCDSCQSENRDMASQTITTETKATDFPSLLRQKLQSTVKTVASHEISTMATISERCAKCGAEEVRYTSVQLRSADEGSTIFYYCDCGHKYVARTRFLYTITMLQHVQIKLSNHEHGVG</sequence>
<keyword evidence="5 8" id="KW-0863">Zinc-finger</keyword>
<feature type="domain" description="TFIIS-type" evidence="9">
    <location>
        <begin position="69"/>
        <end position="108"/>
    </location>
</feature>
<dbReference type="InterPro" id="IPR012164">
    <property type="entry name" value="Rpa12/Rpb9/Rpc10/TFS"/>
</dbReference>
<evidence type="ECO:0000259" key="9">
    <source>
        <dbReference type="PROSITE" id="PS51133"/>
    </source>
</evidence>
<reference evidence="10 11" key="1">
    <citation type="submission" date="2020-05" db="EMBL/GenBank/DDBJ databases">
        <title>Ceratocystis lukuohia genome.</title>
        <authorList>
            <person name="Harrington T.C."/>
            <person name="Kim K."/>
            <person name="Mayers C.G."/>
        </authorList>
    </citation>
    <scope>NUCLEOTIDE SEQUENCE [LARGE SCALE GENOMIC DNA]</scope>
    <source>
        <strain evidence="10 11">C4212</strain>
    </source>
</reference>
<dbReference type="EMBL" id="JABSNW010000002">
    <property type="protein sequence ID" value="KAL2890373.1"/>
    <property type="molecule type" value="Genomic_DNA"/>
</dbReference>
<comment type="caution">
    <text evidence="10">The sequence shown here is derived from an EMBL/GenBank/DDBJ whole genome shotgun (WGS) entry which is preliminary data.</text>
</comment>
<protein>
    <recommendedName>
        <fullName evidence="2">DNA-directed RNA polymerase I subunit RPA12</fullName>
    </recommendedName>
</protein>
<evidence type="ECO:0000256" key="3">
    <source>
        <dbReference type="ARBA" id="ARBA00022478"/>
    </source>
</evidence>
<keyword evidence="11" id="KW-1185">Reference proteome</keyword>
<dbReference type="Gene3D" id="2.20.25.10">
    <property type="match status" value="1"/>
</dbReference>
<evidence type="ECO:0000256" key="4">
    <source>
        <dbReference type="ARBA" id="ARBA00022723"/>
    </source>
</evidence>
<dbReference type="PROSITE" id="PS51133">
    <property type="entry name" value="ZF_TFIIS_2"/>
    <property type="match status" value="1"/>
</dbReference>
<comment type="subcellular location">
    <subcellularLocation>
        <location evidence="1">Nucleus</location>
        <location evidence="1">Nucleolus</location>
    </subcellularLocation>
</comment>
<keyword evidence="4" id="KW-0479">Metal-binding</keyword>
<dbReference type="GO" id="GO:0000428">
    <property type="term" value="C:DNA-directed RNA polymerase complex"/>
    <property type="evidence" value="ECO:0007669"/>
    <property type="project" value="UniProtKB-KW"/>
</dbReference>
<evidence type="ECO:0000313" key="11">
    <source>
        <dbReference type="Proteomes" id="UP001610728"/>
    </source>
</evidence>
<evidence type="ECO:0000256" key="5">
    <source>
        <dbReference type="ARBA" id="ARBA00022771"/>
    </source>
</evidence>
<evidence type="ECO:0000256" key="1">
    <source>
        <dbReference type="ARBA" id="ARBA00004604"/>
    </source>
</evidence>
<dbReference type="CDD" id="cd10507">
    <property type="entry name" value="Zn-ribbon_RPA12"/>
    <property type="match status" value="1"/>
</dbReference>
<dbReference type="RefSeq" id="XP_070861553.1">
    <property type="nucleotide sequence ID" value="XM_071007090.1"/>
</dbReference>
<name>A0ABR4MQ01_9PEZI</name>
<dbReference type="GeneID" id="98116548"/>
<keyword evidence="7" id="KW-0539">Nucleus</keyword>
<organism evidence="10 11">
    <name type="scientific">Ceratocystis lukuohia</name>
    <dbReference type="NCBI Taxonomy" id="2019550"/>
    <lineage>
        <taxon>Eukaryota</taxon>
        <taxon>Fungi</taxon>
        <taxon>Dikarya</taxon>
        <taxon>Ascomycota</taxon>
        <taxon>Pezizomycotina</taxon>
        <taxon>Sordariomycetes</taxon>
        <taxon>Hypocreomycetidae</taxon>
        <taxon>Microascales</taxon>
        <taxon>Ceratocystidaceae</taxon>
        <taxon>Ceratocystis</taxon>
    </lineage>
</organism>
<evidence type="ECO:0000256" key="8">
    <source>
        <dbReference type="PROSITE-ProRule" id="PRU00472"/>
    </source>
</evidence>
<dbReference type="Proteomes" id="UP001610728">
    <property type="component" value="Unassembled WGS sequence"/>
</dbReference>
<evidence type="ECO:0000256" key="7">
    <source>
        <dbReference type="ARBA" id="ARBA00023242"/>
    </source>
</evidence>
<dbReference type="InterPro" id="IPR034004">
    <property type="entry name" value="Zn_ribbon_RPA12_C"/>
</dbReference>
<accession>A0ABR4MQ01</accession>
<dbReference type="SMART" id="SM00440">
    <property type="entry name" value="ZnF_C2C2"/>
    <property type="match status" value="1"/>
</dbReference>
<dbReference type="InterPro" id="IPR001222">
    <property type="entry name" value="Znf_TFIIS"/>
</dbReference>
<evidence type="ECO:0000313" key="10">
    <source>
        <dbReference type="EMBL" id="KAL2890373.1"/>
    </source>
</evidence>
<evidence type="ECO:0000256" key="2">
    <source>
        <dbReference type="ARBA" id="ARBA00018784"/>
    </source>
</evidence>
<dbReference type="Pfam" id="PF01096">
    <property type="entry name" value="Zn_ribbon_TFIIS"/>
    <property type="match status" value="1"/>
</dbReference>
<keyword evidence="3 10" id="KW-0804">Transcription</keyword>
<keyword evidence="6" id="KW-0862">Zinc</keyword>
<evidence type="ECO:0000256" key="6">
    <source>
        <dbReference type="ARBA" id="ARBA00022833"/>
    </source>
</evidence>
<keyword evidence="3 10" id="KW-0240">DNA-directed RNA polymerase</keyword>
<dbReference type="PANTHER" id="PTHR11239">
    <property type="entry name" value="DNA-DIRECTED RNA POLYMERASE"/>
    <property type="match status" value="1"/>
</dbReference>
<dbReference type="PANTHER" id="PTHR11239:SF14">
    <property type="entry name" value="DNA-DIRECTED RNA POLYMERASE I SUBUNIT RPA12"/>
    <property type="match status" value="1"/>
</dbReference>
<proteinExistence type="predicted"/>
<gene>
    <name evidence="10" type="ORF">HOO65_020915</name>
</gene>